<protein>
    <submittedName>
        <fullName evidence="2">Uncharacterized protein</fullName>
    </submittedName>
</protein>
<keyword evidence="3" id="KW-1185">Reference proteome</keyword>
<sequence length="167" mass="18182">MKTNILVTIVSAALLVAHSATAKATADNEAQSSLHRHGQTLSTYGNSLNSEDTSSALKVISPLFQSKAGKSLSQFPCGRHVNRLVYAHNTTQVYICGWGIGKVTPIRSEDIVGSFSMISKGWVDTNSSTGEIWFPDLDYSIGFGRVNEVICEPKNLRHKWGRMVGLV</sequence>
<accession>A0A9X0AKE9</accession>
<evidence type="ECO:0000313" key="3">
    <source>
        <dbReference type="Proteomes" id="UP001152300"/>
    </source>
</evidence>
<evidence type="ECO:0000313" key="2">
    <source>
        <dbReference type="EMBL" id="KAJ8063908.1"/>
    </source>
</evidence>
<name>A0A9X0AKE9_9HELO</name>
<feature type="signal peptide" evidence="1">
    <location>
        <begin position="1"/>
        <end position="22"/>
    </location>
</feature>
<dbReference type="OrthoDB" id="10261921at2759"/>
<organism evidence="2 3">
    <name type="scientific">Sclerotinia nivalis</name>
    <dbReference type="NCBI Taxonomy" id="352851"/>
    <lineage>
        <taxon>Eukaryota</taxon>
        <taxon>Fungi</taxon>
        <taxon>Dikarya</taxon>
        <taxon>Ascomycota</taxon>
        <taxon>Pezizomycotina</taxon>
        <taxon>Leotiomycetes</taxon>
        <taxon>Helotiales</taxon>
        <taxon>Sclerotiniaceae</taxon>
        <taxon>Sclerotinia</taxon>
    </lineage>
</organism>
<dbReference type="EMBL" id="JAPEIS010000008">
    <property type="protein sequence ID" value="KAJ8063908.1"/>
    <property type="molecule type" value="Genomic_DNA"/>
</dbReference>
<reference evidence="2" key="1">
    <citation type="submission" date="2022-11" db="EMBL/GenBank/DDBJ databases">
        <title>Genome Resource of Sclerotinia nivalis Strain SnTB1, a Plant Pathogen Isolated from American Ginseng.</title>
        <authorList>
            <person name="Fan S."/>
        </authorList>
    </citation>
    <scope>NUCLEOTIDE SEQUENCE</scope>
    <source>
        <strain evidence="2">SnTB1</strain>
    </source>
</reference>
<comment type="caution">
    <text evidence="2">The sequence shown here is derived from an EMBL/GenBank/DDBJ whole genome shotgun (WGS) entry which is preliminary data.</text>
</comment>
<dbReference type="AlphaFoldDB" id="A0A9X0AKE9"/>
<proteinExistence type="predicted"/>
<feature type="chain" id="PRO_5040910058" evidence="1">
    <location>
        <begin position="23"/>
        <end position="167"/>
    </location>
</feature>
<gene>
    <name evidence="2" type="ORF">OCU04_007758</name>
</gene>
<dbReference type="Proteomes" id="UP001152300">
    <property type="component" value="Unassembled WGS sequence"/>
</dbReference>
<evidence type="ECO:0000256" key="1">
    <source>
        <dbReference type="SAM" id="SignalP"/>
    </source>
</evidence>
<keyword evidence="1" id="KW-0732">Signal</keyword>